<feature type="compositionally biased region" description="Acidic residues" evidence="3">
    <location>
        <begin position="191"/>
        <end position="201"/>
    </location>
</feature>
<evidence type="ECO:0000259" key="5">
    <source>
        <dbReference type="PROSITE" id="PS51173"/>
    </source>
</evidence>
<evidence type="ECO:0000256" key="2">
    <source>
        <dbReference type="ARBA" id="ARBA00023326"/>
    </source>
</evidence>
<feature type="region of interest" description="Disordered" evidence="3">
    <location>
        <begin position="140"/>
        <end position="238"/>
    </location>
</feature>
<dbReference type="EMBL" id="JBHSFH010000005">
    <property type="protein sequence ID" value="MFC4494391.1"/>
    <property type="molecule type" value="Genomic_DNA"/>
</dbReference>
<reference evidence="7" key="1">
    <citation type="journal article" date="2019" name="Int. J. Syst. Evol. Microbiol.">
        <title>The Global Catalogue of Microorganisms (GCM) 10K type strain sequencing project: providing services to taxonomists for standard genome sequencing and annotation.</title>
        <authorList>
            <consortium name="The Broad Institute Genomics Platform"/>
            <consortium name="The Broad Institute Genome Sequencing Center for Infectious Disease"/>
            <person name="Wu L."/>
            <person name="Ma J."/>
        </authorList>
    </citation>
    <scope>NUCLEOTIDE SEQUENCE [LARGE SCALE GENOMIC DNA]</scope>
    <source>
        <strain evidence="7">CGMCC 4.7357</strain>
    </source>
</reference>
<proteinExistence type="predicted"/>
<evidence type="ECO:0000313" key="6">
    <source>
        <dbReference type="EMBL" id="MFC4494391.1"/>
    </source>
</evidence>
<dbReference type="SMART" id="SM00637">
    <property type="entry name" value="CBD_II"/>
    <property type="match status" value="1"/>
</dbReference>
<dbReference type="RefSeq" id="WP_386445349.1">
    <property type="nucleotide sequence ID" value="NZ_JBHSFH010000005.1"/>
</dbReference>
<keyword evidence="4" id="KW-0472">Membrane</keyword>
<dbReference type="InterPro" id="IPR001919">
    <property type="entry name" value="CBD2"/>
</dbReference>
<gene>
    <name evidence="6" type="ORF">ACFPA8_09630</name>
</gene>
<dbReference type="Pfam" id="PF00553">
    <property type="entry name" value="CBM_2"/>
    <property type="match status" value="1"/>
</dbReference>
<feature type="transmembrane region" description="Helical" evidence="4">
    <location>
        <begin position="113"/>
        <end position="132"/>
    </location>
</feature>
<feature type="domain" description="CBM2" evidence="5">
    <location>
        <begin position="226"/>
        <end position="328"/>
    </location>
</feature>
<feature type="compositionally biased region" description="Pro residues" evidence="3">
    <location>
        <begin position="213"/>
        <end position="222"/>
    </location>
</feature>
<dbReference type="InterPro" id="IPR012291">
    <property type="entry name" value="CBM2_carb-bd_dom_sf"/>
</dbReference>
<organism evidence="6 7">
    <name type="scientific">Streptomyces ovatisporus</name>
    <dbReference type="NCBI Taxonomy" id="1128682"/>
    <lineage>
        <taxon>Bacteria</taxon>
        <taxon>Bacillati</taxon>
        <taxon>Actinomycetota</taxon>
        <taxon>Actinomycetes</taxon>
        <taxon>Kitasatosporales</taxon>
        <taxon>Streptomycetaceae</taxon>
        <taxon>Streptomyces</taxon>
    </lineage>
</organism>
<evidence type="ECO:0000256" key="4">
    <source>
        <dbReference type="SAM" id="Phobius"/>
    </source>
</evidence>
<feature type="compositionally biased region" description="Low complexity" evidence="3">
    <location>
        <begin position="23"/>
        <end position="38"/>
    </location>
</feature>
<evidence type="ECO:0000256" key="1">
    <source>
        <dbReference type="ARBA" id="ARBA00022729"/>
    </source>
</evidence>
<protein>
    <submittedName>
        <fullName evidence="6">Cellulose binding domain-containing protein</fullName>
    </submittedName>
</protein>
<feature type="compositionally biased region" description="Low complexity" evidence="3">
    <location>
        <begin position="143"/>
        <end position="154"/>
    </location>
</feature>
<evidence type="ECO:0000256" key="3">
    <source>
        <dbReference type="SAM" id="MobiDB-lite"/>
    </source>
</evidence>
<comment type="caution">
    <text evidence="6">The sequence shown here is derived from an EMBL/GenBank/DDBJ whole genome shotgun (WGS) entry which is preliminary data.</text>
</comment>
<feature type="compositionally biased region" description="Basic and acidic residues" evidence="3">
    <location>
        <begin position="1"/>
        <end position="16"/>
    </location>
</feature>
<dbReference type="Gene3D" id="2.60.40.290">
    <property type="match status" value="1"/>
</dbReference>
<keyword evidence="1" id="KW-0732">Signal</keyword>
<dbReference type="PROSITE" id="PS51173">
    <property type="entry name" value="CBM2"/>
    <property type="match status" value="1"/>
</dbReference>
<keyword evidence="4" id="KW-0812">Transmembrane</keyword>
<name>A0ABV9A648_9ACTN</name>
<feature type="region of interest" description="Disordered" evidence="3">
    <location>
        <begin position="60"/>
        <end position="105"/>
    </location>
</feature>
<dbReference type="InterPro" id="IPR008965">
    <property type="entry name" value="CBM2/CBM3_carb-bd_dom_sf"/>
</dbReference>
<dbReference type="Proteomes" id="UP001595997">
    <property type="component" value="Unassembled WGS sequence"/>
</dbReference>
<keyword evidence="2" id="KW-0624">Polysaccharide degradation</keyword>
<keyword evidence="2" id="KW-0119">Carbohydrate metabolism</keyword>
<sequence>MSTEDSESRGVSRQAEEPDTADAPDAAEASGDGPGSPSLVRPYADLPVHMVEAPAVLNTPAPHALDAPGALDEPDAQEGAAGSGPGEARPRWASLLHGPAGGVGPRRIPARRLLLTGAAFTGVLLLVLTVVLHQTGGWPFEQSGARTPRAGAGPPASPETEVPGTGAPSEKKEKATADSGSSPSPKAGDGAGDDEPTDSAEDDRAGPDETGPPSAPAAPAPGGPGGGGGDPGCDASWHVGSQWEDFTATVRVTNTTGRPVHGWEVTWTWHDDKRFTKTWNAEIQQSGNSVTARNVSTNGEISPAGEVTFGFEATGSGSPAPRLTCRVL</sequence>
<keyword evidence="7" id="KW-1185">Reference proteome</keyword>
<accession>A0ABV9A648</accession>
<dbReference type="SUPFAM" id="SSF49384">
    <property type="entry name" value="Carbohydrate-binding domain"/>
    <property type="match status" value="1"/>
</dbReference>
<feature type="region of interest" description="Disordered" evidence="3">
    <location>
        <begin position="1"/>
        <end position="43"/>
    </location>
</feature>
<evidence type="ECO:0000313" key="7">
    <source>
        <dbReference type="Proteomes" id="UP001595997"/>
    </source>
</evidence>
<keyword evidence="4" id="KW-1133">Transmembrane helix</keyword>